<accession>A0A0J9S2A9</accession>
<protein>
    <recommendedName>
        <fullName evidence="4">Variable surface protein</fullName>
    </recommendedName>
</protein>
<gene>
    <name evidence="2" type="ORF">PVIIG_05855</name>
</gene>
<dbReference type="EMBL" id="KQ234592">
    <property type="protein sequence ID" value="KMZ76864.1"/>
    <property type="molecule type" value="Genomic_DNA"/>
</dbReference>
<evidence type="ECO:0000256" key="1">
    <source>
        <dbReference type="SAM" id="Phobius"/>
    </source>
</evidence>
<dbReference type="Proteomes" id="UP000053562">
    <property type="component" value="Unassembled WGS sequence"/>
</dbReference>
<dbReference type="Pfam" id="PF12420">
    <property type="entry name" value="DUF3671"/>
    <property type="match status" value="1"/>
</dbReference>
<keyword evidence="1" id="KW-0812">Transmembrane</keyword>
<dbReference type="InterPro" id="IPR022139">
    <property type="entry name" value="Fam-L/Fam-M-like_plasmodium"/>
</dbReference>
<keyword evidence="1" id="KW-0472">Membrane</keyword>
<name>A0A0J9S2A9_PLAVI</name>
<evidence type="ECO:0000313" key="2">
    <source>
        <dbReference type="EMBL" id="KMZ76864.1"/>
    </source>
</evidence>
<keyword evidence="1" id="KW-1133">Transmembrane helix</keyword>
<sequence>MKEDGSNYLEGYMNDYKNRYPKKKGLRKLDCYCENKIYERIAKMDKFAENVKINKGNLKILLYKKYGLSLFLSCIIPLLVIILIVLFQYEGDERIDNKRKRYLHYIEKNFYLGHLYLVLLIIYGITAISAGIYTLIKVIKYYGMKSGKNKMKNKEYFCILKEACTNQ</sequence>
<organism evidence="2 3">
    <name type="scientific">Plasmodium vivax India VII</name>
    <dbReference type="NCBI Taxonomy" id="1077284"/>
    <lineage>
        <taxon>Eukaryota</taxon>
        <taxon>Sar</taxon>
        <taxon>Alveolata</taxon>
        <taxon>Apicomplexa</taxon>
        <taxon>Aconoidasida</taxon>
        <taxon>Haemosporida</taxon>
        <taxon>Plasmodiidae</taxon>
        <taxon>Plasmodium</taxon>
        <taxon>Plasmodium (Plasmodium)</taxon>
    </lineage>
</organism>
<feature type="transmembrane region" description="Helical" evidence="1">
    <location>
        <begin position="110"/>
        <end position="136"/>
    </location>
</feature>
<proteinExistence type="predicted"/>
<reference evidence="2 3" key="1">
    <citation type="submission" date="2011-08" db="EMBL/GenBank/DDBJ databases">
        <title>The Genome Sequence of Plasmodium vivax India VII.</title>
        <authorList>
            <consortium name="The Broad Institute Genome Sequencing Platform"/>
            <consortium name="The Broad Institute Genome Sequencing Center for Infectious Disease"/>
            <person name="Neafsey D."/>
            <person name="Carlton J."/>
            <person name="Barnwell J."/>
            <person name="Collins W."/>
            <person name="Escalante A."/>
            <person name="Mullikin J."/>
            <person name="Saul A."/>
            <person name="Guigo R."/>
            <person name="Camara F."/>
            <person name="Young S.K."/>
            <person name="Zeng Q."/>
            <person name="Gargeya S."/>
            <person name="Fitzgerald M."/>
            <person name="Haas B."/>
            <person name="Abouelleil A."/>
            <person name="Alvarado L."/>
            <person name="Arachchi H.M."/>
            <person name="Berlin A."/>
            <person name="Brown A."/>
            <person name="Chapman S.B."/>
            <person name="Chen Z."/>
            <person name="Dunbar C."/>
            <person name="Freedman E."/>
            <person name="Gearin G."/>
            <person name="Gellesch M."/>
            <person name="Goldberg J."/>
            <person name="Griggs A."/>
            <person name="Gujja S."/>
            <person name="Heiman D."/>
            <person name="Howarth C."/>
            <person name="Larson L."/>
            <person name="Lui A."/>
            <person name="MacDonald P.J.P."/>
            <person name="Montmayeur A."/>
            <person name="Murphy C."/>
            <person name="Neiman D."/>
            <person name="Pearson M."/>
            <person name="Priest M."/>
            <person name="Roberts A."/>
            <person name="Saif S."/>
            <person name="Shea T."/>
            <person name="Shenoy N."/>
            <person name="Sisk P."/>
            <person name="Stolte C."/>
            <person name="Sykes S."/>
            <person name="Wortman J."/>
            <person name="Nusbaum C."/>
            <person name="Birren B."/>
        </authorList>
    </citation>
    <scope>NUCLEOTIDE SEQUENCE [LARGE SCALE GENOMIC DNA]</scope>
    <source>
        <strain evidence="2 3">India VII</strain>
    </source>
</reference>
<dbReference type="AlphaFoldDB" id="A0A0J9S2A9"/>
<feature type="transmembrane region" description="Helical" evidence="1">
    <location>
        <begin position="66"/>
        <end position="89"/>
    </location>
</feature>
<evidence type="ECO:0008006" key="4">
    <source>
        <dbReference type="Google" id="ProtNLM"/>
    </source>
</evidence>
<evidence type="ECO:0000313" key="3">
    <source>
        <dbReference type="Proteomes" id="UP000053562"/>
    </source>
</evidence>